<dbReference type="AlphaFoldDB" id="A0A1I7FEA9"/>
<keyword evidence="1" id="KW-1133">Transmembrane helix</keyword>
<gene>
    <name evidence="3" type="ORF">SAMN04487955_101425</name>
</gene>
<evidence type="ECO:0000313" key="3">
    <source>
        <dbReference type="EMBL" id="SFU34522.1"/>
    </source>
</evidence>
<dbReference type="EMBL" id="FPBP01000001">
    <property type="protein sequence ID" value="SFU34522.1"/>
    <property type="molecule type" value="Genomic_DNA"/>
</dbReference>
<sequence length="310" mass="34652">MRDPRIWSRTLHALAYLAGAVLLVVHALWLYLMGHYASILLPTLLAPVMLLAALLRLGHKDHARVSAFLVLVCGYLLIAMELPRQALPAPLWVGMPPVLTLLLLPLGPATLINVLSTPLWLWLGEGLHEIDLLLGYLTLVVVAGLAPREALRQQALLKATVPHDPECPALNRQTLHDRLYSECERALHLQQRLAVVMIHLPQLDMAGEQFGPAARQALLDSLCREVSRRCRDHDLLGRESQADFWLVLSDTSENGALMVCQRLEEALHRTILLETGPVECRLAMSLLQPQETTERFEQRLVASTHRLAET</sequence>
<dbReference type="InterPro" id="IPR043128">
    <property type="entry name" value="Rev_trsase/Diguanyl_cyclase"/>
</dbReference>
<dbReference type="SUPFAM" id="SSF55073">
    <property type="entry name" value="Nucleotide cyclase"/>
    <property type="match status" value="1"/>
</dbReference>
<keyword evidence="1" id="KW-0472">Membrane</keyword>
<dbReference type="InterPro" id="IPR000160">
    <property type="entry name" value="GGDEF_dom"/>
</dbReference>
<dbReference type="Pfam" id="PF00990">
    <property type="entry name" value="GGDEF"/>
    <property type="match status" value="1"/>
</dbReference>
<feature type="transmembrane region" description="Helical" evidence="1">
    <location>
        <begin position="102"/>
        <end position="123"/>
    </location>
</feature>
<dbReference type="Proteomes" id="UP000198693">
    <property type="component" value="Unassembled WGS sequence"/>
</dbReference>
<organism evidence="3 4">
    <name type="scientific">Halomonas korlensis</name>
    <dbReference type="NCBI Taxonomy" id="463301"/>
    <lineage>
        <taxon>Bacteria</taxon>
        <taxon>Pseudomonadati</taxon>
        <taxon>Pseudomonadota</taxon>
        <taxon>Gammaproteobacteria</taxon>
        <taxon>Oceanospirillales</taxon>
        <taxon>Halomonadaceae</taxon>
        <taxon>Halomonas</taxon>
    </lineage>
</organism>
<keyword evidence="4" id="KW-1185">Reference proteome</keyword>
<dbReference type="STRING" id="463301.SAMN04487955_101425"/>
<evidence type="ECO:0000259" key="2">
    <source>
        <dbReference type="PROSITE" id="PS50887"/>
    </source>
</evidence>
<feature type="transmembrane region" description="Helical" evidence="1">
    <location>
        <begin position="65"/>
        <end position="82"/>
    </location>
</feature>
<keyword evidence="1" id="KW-0812">Transmembrane</keyword>
<protein>
    <submittedName>
        <fullName evidence="3">Diguanylate cyclase (GGDEF) domain-containing protein</fullName>
    </submittedName>
</protein>
<evidence type="ECO:0000256" key="1">
    <source>
        <dbReference type="SAM" id="Phobius"/>
    </source>
</evidence>
<name>A0A1I7FEA9_9GAMM</name>
<feature type="transmembrane region" description="Helical" evidence="1">
    <location>
        <begin position="39"/>
        <end position="58"/>
    </location>
</feature>
<dbReference type="RefSeq" id="WP_175507773.1">
    <property type="nucleotide sequence ID" value="NZ_FPBP01000001.1"/>
</dbReference>
<feature type="transmembrane region" description="Helical" evidence="1">
    <location>
        <begin position="12"/>
        <end position="33"/>
    </location>
</feature>
<dbReference type="PROSITE" id="PS50887">
    <property type="entry name" value="GGDEF"/>
    <property type="match status" value="1"/>
</dbReference>
<feature type="domain" description="GGDEF" evidence="2">
    <location>
        <begin position="191"/>
        <end position="310"/>
    </location>
</feature>
<proteinExistence type="predicted"/>
<accession>A0A1I7FEA9</accession>
<evidence type="ECO:0000313" key="4">
    <source>
        <dbReference type="Proteomes" id="UP000198693"/>
    </source>
</evidence>
<dbReference type="InterPro" id="IPR029787">
    <property type="entry name" value="Nucleotide_cyclase"/>
</dbReference>
<dbReference type="Gene3D" id="3.30.70.270">
    <property type="match status" value="1"/>
</dbReference>
<reference evidence="4" key="1">
    <citation type="submission" date="2016-10" db="EMBL/GenBank/DDBJ databases">
        <authorList>
            <person name="Varghese N."/>
            <person name="Submissions S."/>
        </authorList>
    </citation>
    <scope>NUCLEOTIDE SEQUENCE [LARGE SCALE GENOMIC DNA]</scope>
    <source>
        <strain evidence="4">CGMCC 1.6981</strain>
    </source>
</reference>